<comment type="function">
    <text evidence="1 8">The Vlp and Vsp proteins are antigenically distinct proteins, only one vlp or vsp gene is transcriptionally active at any one time. Switching between these genes is a mechanism of host immune response evasion.</text>
</comment>
<keyword evidence="3" id="KW-0732">Signal</keyword>
<dbReference type="Pfam" id="PF00921">
    <property type="entry name" value="Lipoprotein_2"/>
    <property type="match status" value="1"/>
</dbReference>
<protein>
    <recommendedName>
        <fullName evidence="8">Variable large protein</fullName>
    </recommendedName>
</protein>
<dbReference type="AlphaFoldDB" id="W5SX30"/>
<keyword evidence="6 8" id="KW-0998">Cell outer membrane</keyword>
<evidence type="ECO:0000256" key="6">
    <source>
        <dbReference type="ARBA" id="ARBA00023237"/>
    </source>
</evidence>
<feature type="region of interest" description="Disordered" evidence="9">
    <location>
        <begin position="178"/>
        <end position="211"/>
    </location>
</feature>
<dbReference type="GO" id="GO:0009279">
    <property type="term" value="C:cell outer membrane"/>
    <property type="evidence" value="ECO:0007669"/>
    <property type="project" value="UniProtKB-SubCell"/>
</dbReference>
<dbReference type="EMBL" id="CP005754">
    <property type="protein sequence ID" value="AHH11455.1"/>
    <property type="molecule type" value="Genomic_DNA"/>
</dbReference>
<proteinExistence type="predicted"/>
<dbReference type="PROSITE" id="PS51257">
    <property type="entry name" value="PROKAR_LIPOPROTEIN"/>
    <property type="match status" value="1"/>
</dbReference>
<evidence type="ECO:0000256" key="7">
    <source>
        <dbReference type="ARBA" id="ARBA00023288"/>
    </source>
</evidence>
<evidence type="ECO:0000256" key="3">
    <source>
        <dbReference type="ARBA" id="ARBA00022729"/>
    </source>
</evidence>
<evidence type="ECO:0000256" key="1">
    <source>
        <dbReference type="ARBA" id="ARBA00003932"/>
    </source>
</evidence>
<evidence type="ECO:0000256" key="5">
    <source>
        <dbReference type="ARBA" id="ARBA00023139"/>
    </source>
</evidence>
<keyword evidence="10" id="KW-0614">Plasmid</keyword>
<evidence type="ECO:0000256" key="8">
    <source>
        <dbReference type="RuleBase" id="RU363105"/>
    </source>
</evidence>
<evidence type="ECO:0000313" key="10">
    <source>
        <dbReference type="EMBL" id="AHH11455.1"/>
    </source>
</evidence>
<evidence type="ECO:0000256" key="9">
    <source>
        <dbReference type="SAM" id="MobiDB-lite"/>
    </source>
</evidence>
<keyword evidence="5 8" id="KW-0564">Palmitate</keyword>
<evidence type="ECO:0000256" key="4">
    <source>
        <dbReference type="ARBA" id="ARBA00023136"/>
    </source>
</evidence>
<dbReference type="OrthoDB" id="352883at2"/>
<keyword evidence="4 8" id="KW-0472">Membrane</keyword>
<dbReference type="SUPFAM" id="SSF74748">
    <property type="entry name" value="Variable surface antigen VlsE"/>
    <property type="match status" value="1"/>
</dbReference>
<geneLocation type="plasmid" evidence="10">
    <name>unnamed</name>
</geneLocation>
<dbReference type="HOGENOM" id="CLU_054711_0_0_12"/>
<sequence>MKLNIKNIRLKSICVTLFISLFLSCNNGIEELQKRNNFLSSLANLGNDFLSVFTSFGDMTGTVLRFNTTTKKSDVGDYFKKVKETVEGVKSKLNTIVENMKSANNPNASTTGSAVNSLVTNILDKIIEGAKTISDAIGSDDKPIANVADQDAGAAGAEVDSLVKGIKNIVNVVLKEGNADAGDENGPVQDSNGTAGSTRSSGGGGTHGDARKLFAKDKAGNDAGDAAKAAKDASKAVGAVTGADILQAIAKNSDSAKLATGTDGSAIKNPKDATIAGAIALRAMAKKGKFSNKSDGDAVVKKAVEDATISAVTKALETLTIAIRKTIDEGLREIKEAMKINPEANPVTSETGVAAK</sequence>
<dbReference type="InterPro" id="IPR000680">
    <property type="entry name" value="Borrelia_lipo"/>
</dbReference>
<evidence type="ECO:0000256" key="2">
    <source>
        <dbReference type="ARBA" id="ARBA00004459"/>
    </source>
</evidence>
<gene>
    <name evidence="10" type="ORF">BCO_0127208</name>
</gene>
<keyword evidence="7 8" id="KW-0449">Lipoprotein</keyword>
<dbReference type="RefSeq" id="WP_038365052.1">
    <property type="nucleotide sequence ID" value="NZ_CP005754.1"/>
</dbReference>
<organism evidence="10">
    <name type="scientific">Borrelia coriaceae ATCC 43381</name>
    <dbReference type="NCBI Taxonomy" id="1408429"/>
    <lineage>
        <taxon>Bacteria</taxon>
        <taxon>Pseudomonadati</taxon>
        <taxon>Spirochaetota</taxon>
        <taxon>Spirochaetia</taxon>
        <taxon>Spirochaetales</taxon>
        <taxon>Borreliaceae</taxon>
        <taxon>Borrelia</taxon>
    </lineage>
</organism>
<name>W5SX30_9SPIR</name>
<reference evidence="10" key="1">
    <citation type="submission" date="2013-04" db="EMBL/GenBank/DDBJ databases">
        <title>Comparative Genomics of Relapsing Fever Spirochetes.</title>
        <authorList>
            <person name="Schwan T.G."/>
            <person name="Raffel S.J."/>
            <person name="Porcella S.F."/>
            <person name="Martens C.A."/>
            <person name="Bruno D.P."/>
            <person name="Ricklefs S.M."/>
            <person name="Barbian K.B."/>
        </authorList>
    </citation>
    <scope>NUCLEOTIDE SEQUENCE</scope>
    <source>
        <strain evidence="10">Co53</strain>
        <plasmid evidence="10">unnamed</plasmid>
    </source>
</reference>
<accession>W5SX30</accession>
<comment type="subcellular location">
    <subcellularLocation>
        <location evidence="2 8">Cell outer membrane</location>
        <topology evidence="2 8">Lipid-anchor</topology>
    </subcellularLocation>
</comment>